<sequence>MGRKPTKNLNLPPGMRARVQRSGKCYYYFDTGGKPRREIPLGPDFVSAVQKWAELEMAPPESVAPLITFRHAAQRYLREVLPLKAPQTQRGNLRELERLYQFFDNPPAPLSEIKPMNIRQYLQWRVDESKRLATAKGLAITVGAGQTRANRELALFSHIFNKAREWGMTDHANPCAGVSKYRERGRNTYVEDSAYDAVWRAGDEALRDAMDLAYLTGQRPADTLRFDEKNIRDGLLCIQQGKTGMRIRISIQGKLGEVLERIRSRRKRQATITSALVFDASGRRLTQRGLRTRFDAAREAAGIAKDAFQFRDLRAKAGTDKAEATGDIRKAQKQLGHRSLVMTEHYVRDRLGDKVEPTK</sequence>
<dbReference type="InterPro" id="IPR010998">
    <property type="entry name" value="Integrase_recombinase_N"/>
</dbReference>
<dbReference type="SUPFAM" id="SSF56349">
    <property type="entry name" value="DNA breaking-rejoining enzymes"/>
    <property type="match status" value="1"/>
</dbReference>
<dbReference type="KEGG" id="pspu:NA29_22145"/>
<dbReference type="STRING" id="93222.NA29_22145"/>
<protein>
    <submittedName>
        <fullName evidence="7">Site-specific tyrosine recombinase XerC</fullName>
    </submittedName>
</protein>
<dbReference type="PROSITE" id="PS51900">
    <property type="entry name" value="CB"/>
    <property type="match status" value="1"/>
</dbReference>
<dbReference type="PANTHER" id="PTHR30349">
    <property type="entry name" value="PHAGE INTEGRASE-RELATED"/>
    <property type="match status" value="1"/>
</dbReference>
<dbReference type="PANTHER" id="PTHR30349:SF94">
    <property type="entry name" value="INTEGRASE_RECOMBINASE HI_1414-RELATED"/>
    <property type="match status" value="1"/>
</dbReference>
<feature type="domain" description="Core-binding (CB)" evidence="6">
    <location>
        <begin position="67"/>
        <end position="164"/>
    </location>
</feature>
<keyword evidence="1" id="KW-0229">DNA integration</keyword>
<dbReference type="GeneID" id="88096219"/>
<dbReference type="GO" id="GO:0006310">
    <property type="term" value="P:DNA recombination"/>
    <property type="evidence" value="ECO:0007669"/>
    <property type="project" value="UniProtKB-KW"/>
</dbReference>
<dbReference type="GO" id="GO:0015074">
    <property type="term" value="P:DNA integration"/>
    <property type="evidence" value="ECO:0007669"/>
    <property type="project" value="UniProtKB-KW"/>
</dbReference>
<evidence type="ECO:0000256" key="4">
    <source>
        <dbReference type="PROSITE-ProRule" id="PRU01248"/>
    </source>
</evidence>
<dbReference type="InterPro" id="IPR044068">
    <property type="entry name" value="CB"/>
</dbReference>
<organism evidence="7 8">
    <name type="scientific">Pandoraea sputorum</name>
    <dbReference type="NCBI Taxonomy" id="93222"/>
    <lineage>
        <taxon>Bacteria</taxon>
        <taxon>Pseudomonadati</taxon>
        <taxon>Pseudomonadota</taxon>
        <taxon>Betaproteobacteria</taxon>
        <taxon>Burkholderiales</taxon>
        <taxon>Burkholderiaceae</taxon>
        <taxon>Pandoraea</taxon>
    </lineage>
</organism>
<dbReference type="PROSITE" id="PS51898">
    <property type="entry name" value="TYR_RECOMBINASE"/>
    <property type="match status" value="1"/>
</dbReference>
<dbReference type="InterPro" id="IPR013762">
    <property type="entry name" value="Integrase-like_cat_sf"/>
</dbReference>
<evidence type="ECO:0000256" key="2">
    <source>
        <dbReference type="ARBA" id="ARBA00023125"/>
    </source>
</evidence>
<dbReference type="InterPro" id="IPR050090">
    <property type="entry name" value="Tyrosine_recombinase_XerCD"/>
</dbReference>
<accession>A0A239SP08</accession>
<evidence type="ECO:0000313" key="7">
    <source>
        <dbReference type="EMBL" id="SNU86992.1"/>
    </source>
</evidence>
<evidence type="ECO:0000259" key="6">
    <source>
        <dbReference type="PROSITE" id="PS51900"/>
    </source>
</evidence>
<evidence type="ECO:0000313" key="8">
    <source>
        <dbReference type="Proteomes" id="UP000215126"/>
    </source>
</evidence>
<dbReference type="EMBL" id="LT906435">
    <property type="protein sequence ID" value="SNU86992.1"/>
    <property type="molecule type" value="Genomic_DNA"/>
</dbReference>
<dbReference type="AlphaFoldDB" id="A0A239SP08"/>
<dbReference type="InterPro" id="IPR002104">
    <property type="entry name" value="Integrase_catalytic"/>
</dbReference>
<reference evidence="7 8" key="1">
    <citation type="submission" date="2017-06" db="EMBL/GenBank/DDBJ databases">
        <authorList>
            <consortium name="Pathogen Informatics"/>
        </authorList>
    </citation>
    <scope>NUCLEOTIDE SEQUENCE [LARGE SCALE GENOMIC DNA]</scope>
    <source>
        <strain evidence="7 8">NCTC13161</strain>
    </source>
</reference>
<keyword evidence="2 4" id="KW-0238">DNA-binding</keyword>
<keyword evidence="3" id="KW-0233">DNA recombination</keyword>
<dbReference type="OrthoDB" id="662444at2"/>
<evidence type="ECO:0000256" key="3">
    <source>
        <dbReference type="ARBA" id="ARBA00023172"/>
    </source>
</evidence>
<keyword evidence="8" id="KW-1185">Reference proteome</keyword>
<dbReference type="Proteomes" id="UP000215126">
    <property type="component" value="Chromosome 1"/>
</dbReference>
<gene>
    <name evidence="7" type="ORF">SAMEA4530655_03613</name>
</gene>
<dbReference type="Gene3D" id="1.10.443.10">
    <property type="entry name" value="Intergrase catalytic core"/>
    <property type="match status" value="1"/>
</dbReference>
<dbReference type="InterPro" id="IPR011010">
    <property type="entry name" value="DNA_brk_join_enz"/>
</dbReference>
<dbReference type="GO" id="GO:0003677">
    <property type="term" value="F:DNA binding"/>
    <property type="evidence" value="ECO:0007669"/>
    <property type="project" value="UniProtKB-UniRule"/>
</dbReference>
<feature type="domain" description="Tyr recombinase" evidence="5">
    <location>
        <begin position="184"/>
        <end position="359"/>
    </location>
</feature>
<dbReference type="Pfam" id="PF00589">
    <property type="entry name" value="Phage_integrase"/>
    <property type="match status" value="1"/>
</dbReference>
<evidence type="ECO:0000256" key="1">
    <source>
        <dbReference type="ARBA" id="ARBA00022908"/>
    </source>
</evidence>
<evidence type="ECO:0000259" key="5">
    <source>
        <dbReference type="PROSITE" id="PS51898"/>
    </source>
</evidence>
<name>A0A239SP08_9BURK</name>
<proteinExistence type="predicted"/>
<dbReference type="Gene3D" id="1.10.150.130">
    <property type="match status" value="1"/>
</dbReference>
<dbReference type="RefSeq" id="WP_039400159.1">
    <property type="nucleotide sequence ID" value="NZ_CP010431.2"/>
</dbReference>